<feature type="domain" description="SET" evidence="7">
    <location>
        <begin position="729"/>
        <end position="847"/>
    </location>
</feature>
<dbReference type="PROSITE" id="PS50157">
    <property type="entry name" value="ZINC_FINGER_C2H2_2"/>
    <property type="match status" value="7"/>
</dbReference>
<feature type="compositionally biased region" description="Pro residues" evidence="4">
    <location>
        <begin position="1635"/>
        <end position="1652"/>
    </location>
</feature>
<name>A0A4U5UA85_COLLU</name>
<feature type="domain" description="C2H2-type" evidence="6">
    <location>
        <begin position="1077"/>
        <end position="1104"/>
    </location>
</feature>
<dbReference type="FunFam" id="3.30.160.60:FF:003271">
    <property type="entry name" value="PR domain-containing 2, with ZNF domain a"/>
    <property type="match status" value="1"/>
</dbReference>
<feature type="compositionally biased region" description="Acidic residues" evidence="4">
    <location>
        <begin position="1018"/>
        <end position="1037"/>
    </location>
</feature>
<sequence length="2595" mass="282467">MDIRFKTSSLLLLTLVLNVQLYSSAPISAEVVQSSVAAEEQGPEELAPVIEDHGHFIEGKQSIQETLISDGAEDVAPPPDDPPAEEDIPVIAKEPDQISNDADEAESAPQEPLAAAPQESSEEGTVTAEAAEDVASAGAVESESPEQQHVEDLAAAAPIPIIPVEASEDKAAEENAEDTEEKDAEEPFLIVLDDNTEVEEETLPLTPEEDESVVLVPADLEEEEADQEETAPEQSAPEEPAAIIPLEPAEQELDKEEQEETVPIILPETEEIPEEHAEENEAVDPIDPVLEENAEVDLATNEEPLPRTLEEEESNALLLTELEGQVEPDTEETVSQELAPEEPAVITPEEAAEQELDQEETVPIILSETKEEDSQEDYAEEEQIFILEENTEVDPVTNEEPLPGTFEEEESVALLPTELEGKVEPDTEETAPQESALEEPAVVVPVEPAERESDQEEIVPIILSETKEEESQQEHAEEEVNPVVLEENATDEEPLPGTSEEEESVALFPIELEGQVEPAAEETAPQEPAPEDPVVIVHLDPAEEESELEEQTEEESVPIVTPEEDEEAPEEYTEVEVVEESAPIVPEENNEQDPAIDEEPLPNEPEEEESVVLVHAELDTEEEGEAPAEETAPEKPPVIVLVEPTPIILDDLEEENTEEETVQSDPLPEEAALEEDTALQENKAGDSNAEILLVTKTPSEAETVLDPSEQVPVAATEAETGPDPVAVRNGIMKTRSETFKAAVKEEPVGVWATQLIPKGKRFGPFVGEKKKRSQVTSNVYMWEVYFPARGWMCVDATDPVKGNWLRYVNWARSSEEQNLFPLEINRAIYYKVLRPIGPGEELLVWYTVEDNPEITAALEEERASSLNRKNSPRAKRARRKLLERARQAGLGGFKKASVSILTVKEMWDGEEGLREEDERPLASQELQEARPMGSTDHRGDMSAVMTGRGNGEEEEEDEEEEEEDDLEEPSEVQQQTAQCSAATVPSQKSKQPGLSLTCGEESHKDSQVKSESSSLEGQEPEVDPDLDLDPDPDGDLEVDPHGESYPCQHCERHFSTRQGLERHNHIHAITNQQTQLFKCRYCSKSFGSQVGRRRHERRHESGPKKRPGSLAGTASLLGPVVQTDGSSPDCTSPSSHYIAIGSQFTGGSLHNSEVQRKELGPHADRPYILDENGESKELHPCKYCNKAFGTHTNMRRHQRRIHERHLLPKGVRRKGMLLQEASVKQQQQPDESPSTSPPTVYVPSADTEDEADRDDYTVDISKNISENLSFYIDGKIVSTSSVSTCEVIEVDSRSAALFGLDTVIISPNQISQALKVEARTSAAKQASAIGQPAGKRRTSTPPLVPSLKVETETASSSSSSSSTSSSSNLLVGGLFQQAADSSAFQREKTVYLSPKLKQLLQTQDIQKSAITLITESHRLASPLSVTPLPGASGRFKRRTASPPSSPQLSPACKTESCKAEVVSSYALKVPKLENRSVSPPGSLHDKEDSDSQSLSGNNTHGQTSSNSGGNSCNQQPLDLSNSVSRKCDTLNKVHGDSALDLSLHRKSSIEPELKGSPAPQPLTKKKKPNTSMLEKVLMNEYVGLGEESPAVLANLSCFHSRSPNVASESAHPSPPSLTPVTMNPSSPSASSVTSPTPPPPVLPTIPSPPTMPSSPLSQRSDSAALRPLPVLSPKMSPRSMEHKSLSDSEEILSAEENGEEEESHNPEPLDSPKTSLEDPLNFSVTSSPPESVSVDLPTAEDVSRTATCSSLLNGKMNQNLDSVTKKSPAALSSQPESSSSSSSPPPTSHDPPPLVVAHPQIKIKEEPQHCVDELSVMNHAPQDSVESTSHPSAPDKPSDKTSEAEDVDSSYCKTFVCNVCEDPFNSIKELSGHIAEHAADWPFKCEFCVQLFGDAPALLTHRTTLHGVGRIFVCSVCSKEFAFLCNLQQHQKDLHPNETCSHTAVESGKLRPQNYTDPSRAKEESSPSSPAPEMTDEAAPHNDTDLAKEEPDLNGNHAEEGAEDPNEELYTTIKIMASEGAKPKGPDVRLGINQHYPSYKPPPFPYHSRSHAASVASATNFTTHNIPQTFSTAIRCTKCGNSFDNMPELHQHILACANASDKKRYTPKKNPIPLKQIVKSPNGVVSPSAATAGQSAFRRMGQPKRLNFNQDTGKTKMSALSKKKNQLVQKAISQRNKAATFAKKGTVKVEEELPSNVCPHCSREFTYPASLSKHMVFSCPMKPVVKKGKKGLAEPSKGKTAATLGRLKRPASFPAPVSVSKKTKKGHVQSLPPTPSALDTPSDTAQQRPAIRMQRMGKEAAPKRLAEAKSPPPQQLKKEERFSLRTRDRVGGPVTRSLQMANAAPSAEVKTEEPPIQEPKETQGHLLESAHSSSLPPGSHCGPLNVLPFPFKTGGSCASGTAMEDTLTCSHATFSQVFGRQGQLMQATVQSLNSLNDQIAQFMVTRPCSLADEDEAFIPGERDTLRKSMTLMRHLLVDAQGKILKMMEDNKHLAQRIDGAIQSASQEVTNLRSELSATSRRLAELGASSPPALENHHQDHPLSCSLSACKEKYATRSITFPLYPSPPENPPPPPHPSYSPRLASLCHALSVVNAA</sequence>
<feature type="compositionally biased region" description="Acidic residues" evidence="4">
    <location>
        <begin position="952"/>
        <end position="970"/>
    </location>
</feature>
<feature type="compositionally biased region" description="Polar residues" evidence="4">
    <location>
        <begin position="2277"/>
        <end position="2287"/>
    </location>
</feature>
<dbReference type="Pfam" id="PF21549">
    <property type="entry name" value="PRDM2_PR"/>
    <property type="match status" value="1"/>
</dbReference>
<accession>A0A4U5UA85</accession>
<feature type="domain" description="C2H2-type" evidence="6">
    <location>
        <begin position="1855"/>
        <end position="1882"/>
    </location>
</feature>
<feature type="compositionally biased region" description="Acidic residues" evidence="4">
    <location>
        <begin position="542"/>
        <end position="579"/>
    </location>
</feature>
<feature type="chain" id="PRO_5020235815" evidence="5">
    <location>
        <begin position="25"/>
        <end position="2595"/>
    </location>
</feature>
<feature type="compositionally biased region" description="Acidic residues" evidence="4">
    <location>
        <begin position="588"/>
        <end position="610"/>
    </location>
</feature>
<evidence type="ECO:0000259" key="7">
    <source>
        <dbReference type="PROSITE" id="PS50280"/>
    </source>
</evidence>
<feature type="compositionally biased region" description="Low complexity" evidence="4">
    <location>
        <begin position="1232"/>
        <end position="1244"/>
    </location>
</feature>
<evidence type="ECO:0000259" key="6">
    <source>
        <dbReference type="PROSITE" id="PS50157"/>
    </source>
</evidence>
<feature type="compositionally biased region" description="Low complexity" evidence="4">
    <location>
        <begin position="1624"/>
        <end position="1634"/>
    </location>
</feature>
<feature type="domain" description="C2H2-type" evidence="6">
    <location>
        <begin position="2196"/>
        <end position="2223"/>
    </location>
</feature>
<keyword evidence="3" id="KW-0479">Metal-binding</keyword>
<evidence type="ECO:0000256" key="1">
    <source>
        <dbReference type="ARBA" id="ARBA00023015"/>
    </source>
</evidence>
<keyword evidence="1" id="KW-0805">Transcription regulation</keyword>
<feature type="region of interest" description="Disordered" evidence="4">
    <location>
        <begin position="1325"/>
        <end position="1367"/>
    </location>
</feature>
<dbReference type="GO" id="GO:0010468">
    <property type="term" value="P:regulation of gene expression"/>
    <property type="evidence" value="ECO:0007669"/>
    <property type="project" value="TreeGrafter"/>
</dbReference>
<feature type="region of interest" description="Disordered" evidence="4">
    <location>
        <begin position="1090"/>
        <end position="1132"/>
    </location>
</feature>
<feature type="compositionally biased region" description="Basic and acidic residues" evidence="4">
    <location>
        <begin position="2316"/>
        <end position="2330"/>
    </location>
</feature>
<feature type="region of interest" description="Disordered" evidence="4">
    <location>
        <begin position="2228"/>
        <end position="2379"/>
    </location>
</feature>
<feature type="compositionally biased region" description="Polar residues" evidence="4">
    <location>
        <begin position="971"/>
        <end position="994"/>
    </location>
</feature>
<protein>
    <submittedName>
        <fullName evidence="8">Zinc finger protein 2</fullName>
    </submittedName>
</protein>
<feature type="compositionally biased region" description="Acidic residues" evidence="4">
    <location>
        <begin position="174"/>
        <end position="186"/>
    </location>
</feature>
<dbReference type="GO" id="GO:0008270">
    <property type="term" value="F:zinc ion binding"/>
    <property type="evidence" value="ECO:0007669"/>
    <property type="project" value="UniProtKB-KW"/>
</dbReference>
<feature type="compositionally biased region" description="Polar residues" evidence="4">
    <location>
        <begin position="1123"/>
        <end position="1132"/>
    </location>
</feature>
<dbReference type="PANTHER" id="PTHR16515:SF37">
    <property type="entry name" value="PR DOMAIN ZINC FINGER PROTEIN 2"/>
    <property type="match status" value="1"/>
</dbReference>
<feature type="domain" description="C2H2-type" evidence="6">
    <location>
        <begin position="1179"/>
        <end position="1202"/>
    </location>
</feature>
<feature type="compositionally biased region" description="Low complexity" evidence="4">
    <location>
        <begin position="154"/>
        <end position="163"/>
    </location>
</feature>
<dbReference type="EMBL" id="CM014082">
    <property type="protein sequence ID" value="TKS71273.1"/>
    <property type="molecule type" value="Genomic_DNA"/>
</dbReference>
<feature type="domain" description="C2H2-type" evidence="6">
    <location>
        <begin position="2074"/>
        <end position="2103"/>
    </location>
</feature>
<feature type="compositionally biased region" description="Low complexity" evidence="4">
    <location>
        <begin position="1723"/>
        <end position="1734"/>
    </location>
</feature>
<dbReference type="GO" id="GO:0042054">
    <property type="term" value="F:histone methyltransferase activity"/>
    <property type="evidence" value="ECO:0007669"/>
    <property type="project" value="InterPro"/>
</dbReference>
<feature type="compositionally biased region" description="Low complexity" evidence="4">
    <location>
        <begin position="1495"/>
        <end position="1515"/>
    </location>
</feature>
<feature type="compositionally biased region" description="Acidic residues" evidence="4">
    <location>
        <begin position="249"/>
        <end position="260"/>
    </location>
</feature>
<dbReference type="InterPro" id="IPR050331">
    <property type="entry name" value="Zinc_finger"/>
</dbReference>
<evidence type="ECO:0000313" key="9">
    <source>
        <dbReference type="Proteomes" id="UP000298787"/>
    </source>
</evidence>
<feature type="compositionally biased region" description="Acidic residues" evidence="4">
    <location>
        <begin position="268"/>
        <end position="295"/>
    </location>
</feature>
<feature type="signal peptide" evidence="5">
    <location>
        <begin position="1"/>
        <end position="24"/>
    </location>
</feature>
<feature type="compositionally biased region" description="Low complexity" evidence="4">
    <location>
        <begin position="1355"/>
        <end position="1367"/>
    </location>
</feature>
<feature type="compositionally biased region" description="Low complexity" evidence="4">
    <location>
        <begin position="232"/>
        <end position="248"/>
    </location>
</feature>
<feature type="region of interest" description="Disordered" evidence="4">
    <location>
        <begin position="387"/>
        <end position="640"/>
    </location>
</feature>
<dbReference type="InterPro" id="IPR036236">
    <property type="entry name" value="Znf_C2H2_sf"/>
</dbReference>
<feature type="compositionally biased region" description="Basic and acidic residues" evidence="4">
    <location>
        <begin position="2349"/>
        <end position="2363"/>
    </location>
</feature>
<dbReference type="Gene3D" id="2.170.270.10">
    <property type="entry name" value="SET domain"/>
    <property type="match status" value="1"/>
</dbReference>
<keyword evidence="5" id="KW-0732">Signal</keyword>
<feature type="region of interest" description="Disordered" evidence="4">
    <location>
        <begin position="1542"/>
        <end position="1571"/>
    </location>
</feature>
<feature type="compositionally biased region" description="Acidic residues" evidence="4">
    <location>
        <begin position="619"/>
        <end position="628"/>
    </location>
</feature>
<feature type="compositionally biased region" description="Basic and acidic residues" evidence="4">
    <location>
        <begin position="2296"/>
        <end position="2307"/>
    </location>
</feature>
<dbReference type="SUPFAM" id="SSF82199">
    <property type="entry name" value="SET domain"/>
    <property type="match status" value="1"/>
</dbReference>
<dbReference type="Proteomes" id="UP000298787">
    <property type="component" value="Chromosome 5"/>
</dbReference>
<feature type="compositionally biased region" description="Basic and acidic residues" evidence="4">
    <location>
        <begin position="465"/>
        <end position="475"/>
    </location>
</feature>
<dbReference type="Gene3D" id="3.30.160.60">
    <property type="entry name" value="Classic Zinc Finger"/>
    <property type="match status" value="3"/>
</dbReference>
<dbReference type="STRING" id="240159.A0A4U5UA85"/>
<feature type="compositionally biased region" description="Acidic residues" evidence="4">
    <location>
        <begin position="488"/>
        <end position="504"/>
    </location>
</feature>
<feature type="region of interest" description="Disordered" evidence="4">
    <location>
        <begin position="1602"/>
        <end position="1795"/>
    </location>
</feature>
<dbReference type="InterPro" id="IPR001214">
    <property type="entry name" value="SET_dom"/>
</dbReference>
<dbReference type="PROSITE" id="PS50280">
    <property type="entry name" value="SET"/>
    <property type="match status" value="1"/>
</dbReference>
<feature type="compositionally biased region" description="Low complexity" evidence="4">
    <location>
        <begin position="438"/>
        <end position="447"/>
    </location>
</feature>
<keyword evidence="9" id="KW-1185">Reference proteome</keyword>
<feature type="compositionally biased region" description="Low complexity" evidence="4">
    <location>
        <begin position="1767"/>
        <end position="1782"/>
    </location>
</feature>
<dbReference type="CDD" id="cd19188">
    <property type="entry name" value="PR-SET_PRDM2"/>
    <property type="match status" value="1"/>
</dbReference>
<evidence type="ECO:0000313" key="8">
    <source>
        <dbReference type="EMBL" id="TKS71273.1"/>
    </source>
</evidence>
<feature type="compositionally biased region" description="Acidic residues" evidence="4">
    <location>
        <begin position="1687"/>
        <end position="1702"/>
    </location>
</feature>
<dbReference type="InterPro" id="IPR013087">
    <property type="entry name" value="Znf_C2H2_type"/>
</dbReference>
<feature type="region of interest" description="Disordered" evidence="4">
    <location>
        <begin position="2560"/>
        <end position="2580"/>
    </location>
</feature>
<feature type="region of interest" description="Disordered" evidence="4">
    <location>
        <begin position="1942"/>
        <end position="2007"/>
    </location>
</feature>
<keyword evidence="3" id="KW-0863">Zinc-finger</keyword>
<feature type="compositionally biased region" description="Pro residues" evidence="4">
    <location>
        <begin position="2563"/>
        <end position="2577"/>
    </location>
</feature>
<feature type="region of interest" description="Disordered" evidence="4">
    <location>
        <begin position="1221"/>
        <end position="1253"/>
    </location>
</feature>
<dbReference type="SUPFAM" id="SSF57667">
    <property type="entry name" value="beta-beta-alpha zinc fingers"/>
    <property type="match status" value="2"/>
</dbReference>
<proteinExistence type="predicted"/>
<dbReference type="InterPro" id="IPR046341">
    <property type="entry name" value="SET_dom_sf"/>
</dbReference>
<feature type="compositionally biased region" description="Acidic residues" evidence="4">
    <location>
        <begin position="219"/>
        <end position="231"/>
    </location>
</feature>
<feature type="region of interest" description="Disordered" evidence="4">
    <location>
        <begin position="1422"/>
        <end position="1453"/>
    </location>
</feature>
<dbReference type="PANTHER" id="PTHR16515">
    <property type="entry name" value="PR DOMAIN ZINC FINGER PROTEIN"/>
    <property type="match status" value="1"/>
</dbReference>
<feature type="compositionally biased region" description="Polar residues" evidence="4">
    <location>
        <begin position="1222"/>
        <end position="1231"/>
    </location>
</feature>
<feature type="compositionally biased region" description="Pro residues" evidence="4">
    <location>
        <begin position="1783"/>
        <end position="1794"/>
    </location>
</feature>
<dbReference type="Pfam" id="PF13912">
    <property type="entry name" value="zf-C2H2_6"/>
    <property type="match status" value="2"/>
</dbReference>
<gene>
    <name evidence="8" type="ORF">D9C73_005276</name>
</gene>
<feature type="compositionally biased region" description="Polar residues" evidence="4">
    <location>
        <begin position="1744"/>
        <end position="1762"/>
    </location>
</feature>
<dbReference type="SMART" id="SM00355">
    <property type="entry name" value="ZnF_C2H2"/>
    <property type="match status" value="8"/>
</dbReference>
<evidence type="ECO:0000256" key="2">
    <source>
        <dbReference type="ARBA" id="ARBA00023163"/>
    </source>
</evidence>
<evidence type="ECO:0000256" key="5">
    <source>
        <dbReference type="SAM" id="SignalP"/>
    </source>
</evidence>
<dbReference type="InterPro" id="IPR044414">
    <property type="entry name" value="PRDM2_PR-SET"/>
</dbReference>
<feature type="compositionally biased region" description="Low complexity" evidence="4">
    <location>
        <begin position="107"/>
        <end position="142"/>
    </location>
</feature>
<feature type="compositionally biased region" description="Acidic residues" evidence="4">
    <location>
        <begin position="350"/>
        <end position="360"/>
    </location>
</feature>
<feature type="compositionally biased region" description="Basic and acidic residues" evidence="4">
    <location>
        <begin position="1978"/>
        <end position="1991"/>
    </location>
</feature>
<dbReference type="GO" id="GO:0005634">
    <property type="term" value="C:nucleus"/>
    <property type="evidence" value="ECO:0007669"/>
    <property type="project" value="TreeGrafter"/>
</dbReference>
<feature type="compositionally biased region" description="Acidic residues" evidence="4">
    <location>
        <begin position="194"/>
        <end position="212"/>
    </location>
</feature>
<feature type="domain" description="C2H2-type" evidence="6">
    <location>
        <begin position="1045"/>
        <end position="1072"/>
    </location>
</feature>
<dbReference type="SMART" id="SM00317">
    <property type="entry name" value="SET"/>
    <property type="match status" value="1"/>
</dbReference>
<feature type="compositionally biased region" description="Low complexity" evidence="4">
    <location>
        <begin position="517"/>
        <end position="526"/>
    </location>
</feature>
<evidence type="ECO:0000256" key="3">
    <source>
        <dbReference type="PROSITE-ProRule" id="PRU00042"/>
    </source>
</evidence>
<dbReference type="PROSITE" id="PS00028">
    <property type="entry name" value="ZINC_FINGER_C2H2_1"/>
    <property type="match status" value="5"/>
</dbReference>
<feature type="region of interest" description="Disordered" evidence="4">
    <location>
        <begin position="1821"/>
        <end position="1845"/>
    </location>
</feature>
<feature type="region of interest" description="Disordered" evidence="4">
    <location>
        <begin position="1472"/>
        <end position="1520"/>
    </location>
</feature>
<feature type="region of interest" description="Disordered" evidence="4">
    <location>
        <begin position="71"/>
        <end position="362"/>
    </location>
</feature>
<organism evidence="8 9">
    <name type="scientific">Collichthys lucidus</name>
    <name type="common">Big head croaker</name>
    <name type="synonym">Sciaena lucida</name>
    <dbReference type="NCBI Taxonomy" id="240159"/>
    <lineage>
        <taxon>Eukaryota</taxon>
        <taxon>Metazoa</taxon>
        <taxon>Chordata</taxon>
        <taxon>Craniata</taxon>
        <taxon>Vertebrata</taxon>
        <taxon>Euteleostomi</taxon>
        <taxon>Actinopterygii</taxon>
        <taxon>Neopterygii</taxon>
        <taxon>Teleostei</taxon>
        <taxon>Neoteleostei</taxon>
        <taxon>Acanthomorphata</taxon>
        <taxon>Eupercaria</taxon>
        <taxon>Sciaenidae</taxon>
        <taxon>Collichthys</taxon>
    </lineage>
</organism>
<keyword evidence="2" id="KW-0804">Transcription</keyword>
<dbReference type="Pfam" id="PF00096">
    <property type="entry name" value="zf-C2H2"/>
    <property type="match status" value="1"/>
</dbReference>
<evidence type="ECO:0000256" key="4">
    <source>
        <dbReference type="SAM" id="MobiDB-lite"/>
    </source>
</evidence>
<feature type="domain" description="C2H2-type" evidence="6">
    <location>
        <begin position="1912"/>
        <end position="1940"/>
    </location>
</feature>
<keyword evidence="3" id="KW-0862">Zinc</keyword>
<feature type="compositionally biased region" description="Acidic residues" evidence="4">
    <location>
        <begin position="324"/>
        <end position="334"/>
    </location>
</feature>
<feature type="region of interest" description="Disordered" evidence="4">
    <location>
        <begin position="910"/>
        <end position="1046"/>
    </location>
</feature>
<reference evidence="8 9" key="1">
    <citation type="submission" date="2019-01" db="EMBL/GenBank/DDBJ databases">
        <title>Genome Assembly of Collichthys lucidus.</title>
        <authorList>
            <person name="Cai M."/>
            <person name="Xiao S."/>
        </authorList>
    </citation>
    <scope>NUCLEOTIDE SEQUENCE [LARGE SCALE GENOMIC DNA]</scope>
    <source>
        <strain evidence="8">JT15FE1705JMU</strain>
        <tissue evidence="8">Muscle</tissue>
    </source>
</reference>